<proteinExistence type="predicted"/>
<dbReference type="InterPro" id="IPR007391">
    <property type="entry name" value="Vancomycin_resist_VanW"/>
</dbReference>
<evidence type="ECO:0000313" key="3">
    <source>
        <dbReference type="Proteomes" id="UP000501452"/>
    </source>
</evidence>
<dbReference type="InterPro" id="IPR052913">
    <property type="entry name" value="Glycopeptide_resist_protein"/>
</dbReference>
<evidence type="ECO:0000313" key="2">
    <source>
        <dbReference type="EMBL" id="QIN84541.1"/>
    </source>
</evidence>
<protein>
    <recommendedName>
        <fullName evidence="1">YoaR-like putative peptidoglycan binding domain-containing protein</fullName>
    </recommendedName>
</protein>
<dbReference type="InterPro" id="IPR022029">
    <property type="entry name" value="YoaR-like_PG-bd"/>
</dbReference>
<accession>A0A6G8QDR8</accession>
<dbReference type="Pfam" id="PF04294">
    <property type="entry name" value="VanW"/>
    <property type="match status" value="1"/>
</dbReference>
<reference evidence="2 3" key="1">
    <citation type="submission" date="2019-10" db="EMBL/GenBank/DDBJ databases">
        <title>Rubrobacter sp nov SCSIO 52090 isolated from a deep-sea sediment in the South China Sea.</title>
        <authorList>
            <person name="Chen R.W."/>
        </authorList>
    </citation>
    <scope>NUCLEOTIDE SEQUENCE [LARGE SCALE GENOMIC DNA]</scope>
    <source>
        <strain evidence="2 3">SCSIO 52909</strain>
    </source>
</reference>
<dbReference type="PANTHER" id="PTHR35788">
    <property type="entry name" value="EXPORTED PROTEIN-RELATED"/>
    <property type="match status" value="1"/>
</dbReference>
<gene>
    <name evidence="2" type="ORF">GBA63_19260</name>
</gene>
<feature type="domain" description="YoaR-like putative peptidoglycan binding" evidence="1">
    <location>
        <begin position="242"/>
        <end position="312"/>
    </location>
</feature>
<dbReference type="RefSeq" id="WP_166178830.1">
    <property type="nucleotide sequence ID" value="NZ_CP045119.1"/>
</dbReference>
<dbReference type="Pfam" id="PF12229">
    <property type="entry name" value="PG_binding_4"/>
    <property type="match status" value="2"/>
</dbReference>
<dbReference type="AlphaFoldDB" id="A0A6G8QDR8"/>
<feature type="domain" description="YoaR-like putative peptidoglycan binding" evidence="1">
    <location>
        <begin position="73"/>
        <end position="181"/>
    </location>
</feature>
<keyword evidence="3" id="KW-1185">Reference proteome</keyword>
<dbReference type="Proteomes" id="UP000501452">
    <property type="component" value="Chromosome"/>
</dbReference>
<dbReference type="PANTHER" id="PTHR35788:SF1">
    <property type="entry name" value="EXPORTED PROTEIN"/>
    <property type="match status" value="1"/>
</dbReference>
<evidence type="ECO:0000259" key="1">
    <source>
        <dbReference type="Pfam" id="PF12229"/>
    </source>
</evidence>
<dbReference type="KEGG" id="rub:GBA63_19260"/>
<dbReference type="EMBL" id="CP045119">
    <property type="protein sequence ID" value="QIN84541.1"/>
    <property type="molecule type" value="Genomic_DNA"/>
</dbReference>
<name>A0A6G8QDR8_9ACTN</name>
<sequence>MARAVAGPTIVLCAIFAVLVAADTWSSGGEIYPGVFAGSVDLGGMTPGEAEKLLGTRAVGSAGIRLVGPGEIVLEAGQMGARLDVAQTADRAYAVGRTGGFFERLGDRGRAFFGTAVEPAVAYDPGSVRAAVEDASARLAREPRPASVEVRNSEVEVVAAREGYSPDVGATAENVGQAIGNLRDEARLAGEVLEPEVSTSEAEAAAAQARRAMSEEVLLTSGGRRWELSPAEIGRSLDFAPADGALRVTVDRDALKENLSAVYAALEERPVEADYEVNGTAVTVTPGREGRRIEEEKLFGALEDGLSDGERRYAVTTVVSEPEFTTAEARKMRPTQKLGSYRTNYSIVQDSGARVDNLAMSSGAITGTLLAPGETFSMNDTVSGLDYNATKVIVDGQEALADGGGLCQVTSTLYNAVNEAGLDVTERSPHYAQLPYIRPGLDATVWFGDEQGNGELDMEFENTSKGYVLLREYVADDGYIYAEVWGVPDDVDVQTWSEPVYRNADSARWVTYQTYREGGKVLYDGVLHRDTYEALKDKKGKPIPADTVPVAPVDP</sequence>
<organism evidence="2 3">
    <name type="scientific">Rubrobacter tropicus</name>
    <dbReference type="NCBI Taxonomy" id="2653851"/>
    <lineage>
        <taxon>Bacteria</taxon>
        <taxon>Bacillati</taxon>
        <taxon>Actinomycetota</taxon>
        <taxon>Rubrobacteria</taxon>
        <taxon>Rubrobacterales</taxon>
        <taxon>Rubrobacteraceae</taxon>
        <taxon>Rubrobacter</taxon>
    </lineage>
</organism>